<keyword evidence="2" id="KW-0732">Signal</keyword>
<dbReference type="GeneID" id="106662246"/>
<feature type="region of interest" description="Disordered" evidence="1">
    <location>
        <begin position="1319"/>
        <end position="1346"/>
    </location>
</feature>
<dbReference type="KEGG" id="clec:106662246"/>
<feature type="chain" id="PRO_5035270961" evidence="2">
    <location>
        <begin position="21"/>
        <end position="2144"/>
    </location>
</feature>
<dbReference type="EnsemblMetazoa" id="XM_014386168.2">
    <property type="protein sequence ID" value="XP_014241654.1"/>
    <property type="gene ID" value="LOC106662246"/>
</dbReference>
<feature type="compositionally biased region" description="Basic and acidic residues" evidence="1">
    <location>
        <begin position="1569"/>
        <end position="1604"/>
    </location>
</feature>
<sequence length="2144" mass="243541">MEARILINLLLIIILHLAKSQRHERPSGYYHHRQDSSHKEKMDVRFGVKKYVTYLIPLTYHMLNAKVADFQKDSEKPLFNSYHGYKTLGNVFPRHIANQATKTKNEDVGRANKGNVKFNGPTYEVIKHINCKINTPLCPFLQKKSQSKIHNKLYYDMAKWAVKKFLPIEKGQFEKTAYKNKKFIEKLITEGKNIINIGTEQTKGLIGFAIKPMKEINGKDDIKEMYNENQPTEKVNRFNIEVQPVSKPHEVTVAQFILNQHKNKIEEEAKLDHAQNGSLKIRNNFYNTTNEELTKDKANIDVQQNRKSPVEYFVIELADKGERTFNESLEGAVINNGKTYEKSQENNATNDLHKTKDNTLKVLQTVLNVNEREKINTETDFNKQQLRRIVNNQSHHAEEEIISHSPSMVTNIKDNNPKDADNIKIDISSEQTEIQKNLEEDTILIIENVAVDSNIKNMNGSDYTEMEISIIDTSHLENGSIVPLEKEKVAIIENFPNENPQPTIIKIEVDNAESDVARDATKDEFTEHADEHKSDPTEAERVVNIENGSVVVSSKMNENEHKILKKDSDNRDQLQVEMAKNDEEITLKEKTEIVSEGTSQFTLDTDIHKSELTEAERTADIENGSEIFEGRTIENEDKLLTENNNNLEQPAGEMSVKKVDLATENKKIAIEDIPEIAGNSLITKPIEDVGNDYSFKSLNIENEHQILIENDNNVELLEGEVTTEKNENMPENKELIIGDVPERNSVITKSQSNETERVINVENEFVVFKSINDANEHKIETEINNKMELAVGEITDEMDEREAETVTVDVKGVSELVFSGKNQSEPLESRTVDNIEKNLYIENQHKNILQNGNNEEQFTVEKDQPAEEKTIDFKIDTELSVYFNKSQDLHKGLIFDYQQKTMSEGENKEGQPTVQLLIGENAKDIEEEEKTNTIQEVSDEGGQLESGILVNPEKDLLDEVKSIPTGNEENIAEKKELPSAEIILENDEKDITAEEKTITIQDFPDGGGQLESGFLVNPEKDLLDQVKGVPTGNEENVALENEELSPEEVIVENDENDITAEEKTITTQDVRDEGEQLESGILVNPEEDLLDQVKSVPTENEENIALEKKELPPAEIILENDEKDITAEENTFAIQDVPDGGGQLESGILVNPEDLLDQVKSIPIENEENIALEKKELPPAEIILENDEKDITAEEKTITTQDVRDEGEQLESGILVNPEDLLDQVKNIPTENEESIALEKKELPPAEIILENYEKDITAEEKTITIQDVPDGGEQLESGILVNPEEDLLDQVKSIPIENEENIALEKKELPPAEIILENDEKDITAEEKTITTQDVPDGGGQFESGILVSPEVDLLDQVKSVPTENEENIALEKKELPPAEIILENDEKDIIAEEKRITIPNVPDGGEQLESGILVNPEKDLLDQVKSIPTENEENIALEKKELPPVETIMEYGDENITAEEKTITIQDVPDGGRKLESGFLVNPKKDLLGQVKSIPTEIKEKILLEKNKTKEHPTIENISAEVKTIDRVSEYSNEKQGELLESGIADNIKKDFQDTIRSISVENPHKILLENDKNEPTVEKEITTEEKTTGESEPELSVKSDITEPIEYGQEANTEKDFQAKIETIVIQQKIESDKNEEQSTAEKDYKDISKEEKSINIELSYLNHTEPFKSEEKTDTPTTTDSDVIHNAVNKEQIKTDNFMNGLKNIVNNDTEGERKTLIEDIIEKQHTNKTDSVLQANVRKLNLFEHFADIATRSKDERNGTENSYSNTQNQITINGTNEETIADLQLDYSEQSQFNEEKAFMATGFPEPAKSINSSDITKLEHLTQTISNRTFIPAEKNNQLKTPYAERKHIDYSKKWLTIQFENKTFGSTKKRLEEEKIKNSEGDHEVKLYESKTIIRHNDKSEPTEVPTNMEDDKKEKTLDTHNKPFKMDIFRAENQNLKENENNHSEIIETLDQKGPTELDIIEEENKSPIKRRHVRSRSVEDDRSVEEGLLPSLTIKDMSDSNMTENMRSFLNQLDKDSILDVISSMKRDHLAKAKPEDKQFLEETFEKLRLSVLNMDQDSDMTNLNRKAHMLTDTGSVLGLLAEESSIVKSTEDYDSYYYSDASQEESDEAEPSFLEMLSIASRHKEKHFSPKNQ</sequence>
<feature type="signal peptide" evidence="2">
    <location>
        <begin position="1"/>
        <end position="20"/>
    </location>
</feature>
<protein>
    <submittedName>
        <fullName evidence="3">Uncharacterized protein</fullName>
    </submittedName>
</protein>
<evidence type="ECO:0000256" key="2">
    <source>
        <dbReference type="SAM" id="SignalP"/>
    </source>
</evidence>
<keyword evidence="4" id="KW-1185">Reference proteome</keyword>
<accession>A0A8I6R9C4</accession>
<evidence type="ECO:0000313" key="4">
    <source>
        <dbReference type="Proteomes" id="UP000494040"/>
    </source>
</evidence>
<dbReference type="OMA" id="VETIMEY"/>
<organism evidence="3 4">
    <name type="scientific">Cimex lectularius</name>
    <name type="common">Bed bug</name>
    <name type="synonym">Acanthia lectularia</name>
    <dbReference type="NCBI Taxonomy" id="79782"/>
    <lineage>
        <taxon>Eukaryota</taxon>
        <taxon>Metazoa</taxon>
        <taxon>Ecdysozoa</taxon>
        <taxon>Arthropoda</taxon>
        <taxon>Hexapoda</taxon>
        <taxon>Insecta</taxon>
        <taxon>Pterygota</taxon>
        <taxon>Neoptera</taxon>
        <taxon>Paraneoptera</taxon>
        <taxon>Hemiptera</taxon>
        <taxon>Heteroptera</taxon>
        <taxon>Panheteroptera</taxon>
        <taxon>Cimicomorpha</taxon>
        <taxon>Cimicidae</taxon>
        <taxon>Cimex</taxon>
    </lineage>
</organism>
<reference evidence="3" key="1">
    <citation type="submission" date="2022-01" db="UniProtKB">
        <authorList>
            <consortium name="EnsemblMetazoa"/>
        </authorList>
    </citation>
    <scope>IDENTIFICATION</scope>
</reference>
<name>A0A8I6R9C4_CIMLE</name>
<evidence type="ECO:0000256" key="1">
    <source>
        <dbReference type="SAM" id="MobiDB-lite"/>
    </source>
</evidence>
<proteinExistence type="predicted"/>
<dbReference type="Proteomes" id="UP000494040">
    <property type="component" value="Unassembled WGS sequence"/>
</dbReference>
<feature type="region of interest" description="Disordered" evidence="1">
    <location>
        <begin position="1569"/>
        <end position="1605"/>
    </location>
</feature>
<dbReference type="RefSeq" id="XP_014241654.1">
    <property type="nucleotide sequence ID" value="XM_014386168.2"/>
</dbReference>
<evidence type="ECO:0000313" key="3">
    <source>
        <dbReference type="EnsemblMetazoa" id="XP_014241654.1"/>
    </source>
</evidence>